<dbReference type="Proteomes" id="UP000501466">
    <property type="component" value="Chromosome"/>
</dbReference>
<keyword evidence="14" id="KW-0175">Coiled coil</keyword>
<keyword evidence="9" id="KW-0067">ATP-binding</keyword>
<evidence type="ECO:0000256" key="10">
    <source>
        <dbReference type="ARBA" id="ARBA00022989"/>
    </source>
</evidence>
<dbReference type="EC" id="2.7.13.3" evidence="3"/>
<dbReference type="InterPro" id="IPR001789">
    <property type="entry name" value="Sig_transdc_resp-reg_receiver"/>
</dbReference>
<evidence type="ECO:0000256" key="9">
    <source>
        <dbReference type="ARBA" id="ARBA00022840"/>
    </source>
</evidence>
<dbReference type="CDD" id="cd16922">
    <property type="entry name" value="HATPase_EvgS-ArcB-TorS-like"/>
    <property type="match status" value="1"/>
</dbReference>
<evidence type="ECO:0000256" key="5">
    <source>
        <dbReference type="ARBA" id="ARBA00022679"/>
    </source>
</evidence>
<keyword evidence="10" id="KW-1133">Transmembrane helix</keyword>
<dbReference type="SUPFAM" id="SSF47384">
    <property type="entry name" value="Homodimeric domain of signal transducing histidine kinase"/>
    <property type="match status" value="1"/>
</dbReference>
<keyword evidence="5" id="KW-0808">Transferase</keyword>
<dbReference type="Gene3D" id="3.30.565.10">
    <property type="entry name" value="Histidine kinase-like ATPase, C-terminal domain"/>
    <property type="match status" value="1"/>
</dbReference>
<dbReference type="PANTHER" id="PTHR45339">
    <property type="entry name" value="HYBRID SIGNAL TRANSDUCTION HISTIDINE KINASE J"/>
    <property type="match status" value="1"/>
</dbReference>
<name>A0A6F8PK28_9GAMM</name>
<evidence type="ECO:0000313" key="17">
    <source>
        <dbReference type="EMBL" id="BBP42436.1"/>
    </source>
</evidence>
<dbReference type="GO" id="GO:0000155">
    <property type="term" value="F:phosphorelay sensor kinase activity"/>
    <property type="evidence" value="ECO:0007669"/>
    <property type="project" value="InterPro"/>
</dbReference>
<dbReference type="Gene3D" id="1.10.287.130">
    <property type="match status" value="1"/>
</dbReference>
<dbReference type="InterPro" id="IPR005467">
    <property type="entry name" value="His_kinase_dom"/>
</dbReference>
<dbReference type="FunFam" id="1.10.287.130:FF:000004">
    <property type="entry name" value="Ethylene receptor 1"/>
    <property type="match status" value="1"/>
</dbReference>
<dbReference type="Pfam" id="PF00072">
    <property type="entry name" value="Response_reg"/>
    <property type="match status" value="1"/>
</dbReference>
<dbReference type="PROSITE" id="PS50109">
    <property type="entry name" value="HIS_KIN"/>
    <property type="match status" value="1"/>
</dbReference>
<organism evidence="17 18">
    <name type="scientific">Thiosulfativibrio zosterae</name>
    <dbReference type="NCBI Taxonomy" id="2675053"/>
    <lineage>
        <taxon>Bacteria</taxon>
        <taxon>Pseudomonadati</taxon>
        <taxon>Pseudomonadota</taxon>
        <taxon>Gammaproteobacteria</taxon>
        <taxon>Thiotrichales</taxon>
        <taxon>Piscirickettsiaceae</taxon>
        <taxon>Thiosulfativibrio</taxon>
    </lineage>
</organism>
<dbReference type="CDD" id="cd00082">
    <property type="entry name" value="HisKA"/>
    <property type="match status" value="1"/>
</dbReference>
<dbReference type="RefSeq" id="WP_173289863.1">
    <property type="nucleotide sequence ID" value="NZ_AP021888.1"/>
</dbReference>
<dbReference type="InterPro" id="IPR036097">
    <property type="entry name" value="HisK_dim/P_sf"/>
</dbReference>
<dbReference type="SMART" id="SM00388">
    <property type="entry name" value="HisKA"/>
    <property type="match status" value="1"/>
</dbReference>
<feature type="domain" description="Histidine kinase" evidence="15">
    <location>
        <begin position="81"/>
        <end position="297"/>
    </location>
</feature>
<feature type="modified residue" description="4-aspartylphosphate" evidence="13">
    <location>
        <position position="368"/>
    </location>
</feature>
<dbReference type="EMBL" id="AP021888">
    <property type="protein sequence ID" value="BBP42436.1"/>
    <property type="molecule type" value="Genomic_DNA"/>
</dbReference>
<dbReference type="GO" id="GO:0016020">
    <property type="term" value="C:membrane"/>
    <property type="evidence" value="ECO:0007669"/>
    <property type="project" value="UniProtKB-SubCell"/>
</dbReference>
<evidence type="ECO:0000256" key="11">
    <source>
        <dbReference type="ARBA" id="ARBA00023012"/>
    </source>
</evidence>
<evidence type="ECO:0000256" key="12">
    <source>
        <dbReference type="ARBA" id="ARBA00023136"/>
    </source>
</evidence>
<dbReference type="CDD" id="cd17546">
    <property type="entry name" value="REC_hyHK_CKI1_RcsC-like"/>
    <property type="match status" value="1"/>
</dbReference>
<comment type="catalytic activity">
    <reaction evidence="1">
        <text>ATP + protein L-histidine = ADP + protein N-phospho-L-histidine.</text>
        <dbReference type="EC" id="2.7.13.3"/>
    </reaction>
</comment>
<evidence type="ECO:0000256" key="6">
    <source>
        <dbReference type="ARBA" id="ARBA00022692"/>
    </source>
</evidence>
<keyword evidence="11" id="KW-0902">Two-component regulatory system</keyword>
<dbReference type="PROSITE" id="PS50110">
    <property type="entry name" value="RESPONSE_REGULATORY"/>
    <property type="match status" value="1"/>
</dbReference>
<dbReference type="GO" id="GO:0005524">
    <property type="term" value="F:ATP binding"/>
    <property type="evidence" value="ECO:0007669"/>
    <property type="project" value="UniProtKB-KW"/>
</dbReference>
<feature type="coiled-coil region" evidence="14">
    <location>
        <begin position="40"/>
        <end position="67"/>
    </location>
</feature>
<evidence type="ECO:0000256" key="1">
    <source>
        <dbReference type="ARBA" id="ARBA00000085"/>
    </source>
</evidence>
<dbReference type="InterPro" id="IPR003594">
    <property type="entry name" value="HATPase_dom"/>
</dbReference>
<accession>A0A6F8PK28</accession>
<evidence type="ECO:0000313" key="18">
    <source>
        <dbReference type="Proteomes" id="UP000501466"/>
    </source>
</evidence>
<proteinExistence type="predicted"/>
<dbReference type="FunFam" id="3.30.565.10:FF:000010">
    <property type="entry name" value="Sensor histidine kinase RcsC"/>
    <property type="match status" value="1"/>
</dbReference>
<keyword evidence="4 13" id="KW-0597">Phosphoprotein</keyword>
<evidence type="ECO:0000256" key="4">
    <source>
        <dbReference type="ARBA" id="ARBA00022553"/>
    </source>
</evidence>
<reference evidence="18" key="1">
    <citation type="submission" date="2019-11" db="EMBL/GenBank/DDBJ databases">
        <title>Isolation and characterization of two novel species in the genus Thiomicrorhabdus.</title>
        <authorList>
            <person name="Mochizuki J."/>
            <person name="Kojima H."/>
            <person name="Fukui M."/>
        </authorList>
    </citation>
    <scope>NUCLEOTIDE SEQUENCE [LARGE SCALE GENOMIC DNA]</scope>
    <source>
        <strain evidence="18">AkT22</strain>
    </source>
</reference>
<evidence type="ECO:0000256" key="2">
    <source>
        <dbReference type="ARBA" id="ARBA00004370"/>
    </source>
</evidence>
<dbReference type="InterPro" id="IPR004358">
    <property type="entry name" value="Sig_transdc_His_kin-like_C"/>
</dbReference>
<dbReference type="KEGG" id="tzo:THMIRHAT_01820"/>
<evidence type="ECO:0000256" key="13">
    <source>
        <dbReference type="PROSITE-ProRule" id="PRU00169"/>
    </source>
</evidence>
<keyword evidence="7" id="KW-0547">Nucleotide-binding</keyword>
<comment type="subcellular location">
    <subcellularLocation>
        <location evidence="2">Membrane</location>
    </subcellularLocation>
</comment>
<dbReference type="SUPFAM" id="SSF52172">
    <property type="entry name" value="CheY-like"/>
    <property type="match status" value="1"/>
</dbReference>
<keyword evidence="6" id="KW-0812">Transmembrane</keyword>
<dbReference type="Pfam" id="PF00512">
    <property type="entry name" value="HisKA"/>
    <property type="match status" value="1"/>
</dbReference>
<feature type="domain" description="Response regulatory" evidence="16">
    <location>
        <begin position="319"/>
        <end position="433"/>
    </location>
</feature>
<dbReference type="InterPro" id="IPR036890">
    <property type="entry name" value="HATPase_C_sf"/>
</dbReference>
<sequence>MTETAQASNPFEKRFLRERNARKQAEKLLENKSLELYQSNLELQKLADDLEQKVAERTAELENERNKALALSKAKSEFVATMSHEIRTPINGVIGALKLLESETLSEECHHLVSIAHHSSELLLQIINDILDFSKIDAGQMQIECVPINLAVKLRHMTETFKPICQQKNLTFSTQIAPEVSEWIATDPLRLSQVLNNFISNAIKFTESGSVTVKVLLKDTQIVFEVIDTGIGISEAGQQKLFQDFSQVDASTSRRFGGTGLGLVITKKLIELMGGAVGVQSQPGQGSCFWASLPYRIAEPLNLPNEKQSSKFEVAAKAQILLVDDNLINRQIGSRILEKFGHTVVCVDSGFEALKVVESQTFDLIFMDCQMPVMDGFETTRRLRHMNNKTPTIALTANTSEEDRKAAFESGMNDFMTKPFEPNKIQKIIQVWLDRAL</sequence>
<protein>
    <recommendedName>
        <fullName evidence="3">histidine kinase</fullName>
        <ecNumber evidence="3">2.7.13.3</ecNumber>
    </recommendedName>
</protein>
<dbReference type="PANTHER" id="PTHR45339:SF1">
    <property type="entry name" value="HYBRID SIGNAL TRANSDUCTION HISTIDINE KINASE J"/>
    <property type="match status" value="1"/>
</dbReference>
<keyword evidence="8" id="KW-0418">Kinase</keyword>
<gene>
    <name evidence="17" type="ORF">THMIRHAT_01820</name>
</gene>
<dbReference type="Gene3D" id="3.40.50.2300">
    <property type="match status" value="1"/>
</dbReference>
<evidence type="ECO:0000256" key="14">
    <source>
        <dbReference type="SAM" id="Coils"/>
    </source>
</evidence>
<dbReference type="SMART" id="SM00387">
    <property type="entry name" value="HATPase_c"/>
    <property type="match status" value="1"/>
</dbReference>
<evidence type="ECO:0000259" key="16">
    <source>
        <dbReference type="PROSITE" id="PS50110"/>
    </source>
</evidence>
<dbReference type="SUPFAM" id="SSF55874">
    <property type="entry name" value="ATPase domain of HSP90 chaperone/DNA topoisomerase II/histidine kinase"/>
    <property type="match status" value="1"/>
</dbReference>
<keyword evidence="18" id="KW-1185">Reference proteome</keyword>
<keyword evidence="12" id="KW-0472">Membrane</keyword>
<dbReference type="InterPro" id="IPR003661">
    <property type="entry name" value="HisK_dim/P_dom"/>
</dbReference>
<evidence type="ECO:0000256" key="3">
    <source>
        <dbReference type="ARBA" id="ARBA00012438"/>
    </source>
</evidence>
<dbReference type="AlphaFoldDB" id="A0A6F8PK28"/>
<dbReference type="Pfam" id="PF02518">
    <property type="entry name" value="HATPase_c"/>
    <property type="match status" value="1"/>
</dbReference>
<evidence type="ECO:0000259" key="15">
    <source>
        <dbReference type="PROSITE" id="PS50109"/>
    </source>
</evidence>
<evidence type="ECO:0000256" key="8">
    <source>
        <dbReference type="ARBA" id="ARBA00022777"/>
    </source>
</evidence>
<dbReference type="PRINTS" id="PR00344">
    <property type="entry name" value="BCTRLSENSOR"/>
</dbReference>
<dbReference type="SMART" id="SM00448">
    <property type="entry name" value="REC"/>
    <property type="match status" value="1"/>
</dbReference>
<dbReference type="InterPro" id="IPR011006">
    <property type="entry name" value="CheY-like_superfamily"/>
</dbReference>
<evidence type="ECO:0000256" key="7">
    <source>
        <dbReference type="ARBA" id="ARBA00022741"/>
    </source>
</evidence>